<feature type="compositionally biased region" description="Low complexity" evidence="1">
    <location>
        <begin position="72"/>
        <end position="91"/>
    </location>
</feature>
<dbReference type="RefSeq" id="XP_024326837.1">
    <property type="nucleotide sequence ID" value="XM_024465479.1"/>
</dbReference>
<reference evidence="2" key="1">
    <citation type="submission" date="2016-03" db="EMBL/GenBank/DDBJ databases">
        <title>Updated assembly of Pseudogymnoascus destructans, the fungus causing white-nose syndrome of bats.</title>
        <authorList>
            <person name="Palmer J.M."/>
            <person name="Drees K.P."/>
            <person name="Foster J.T."/>
            <person name="Lindner D.L."/>
        </authorList>
    </citation>
    <scope>NUCLEOTIDE SEQUENCE [LARGE SCALE GENOMIC DNA]</scope>
    <source>
        <strain evidence="2">20631-21</strain>
    </source>
</reference>
<protein>
    <submittedName>
        <fullName evidence="2">Uncharacterized protein</fullName>
    </submittedName>
</protein>
<sequence length="144" mass="16025">MKMMNTFLYIPQHVLELNQHPRPYNHAPIRKILRINTSPPTPCQQFHPQQTLQTRNQLNQDLSPSQISPLVQSPYSSQSTSSTPASTPASPLQQSPPSTSKTEDASAVAQLPLSLASIWLHSPVNKGPQVISQVVRYTRHSILD</sequence>
<evidence type="ECO:0000256" key="1">
    <source>
        <dbReference type="SAM" id="MobiDB-lite"/>
    </source>
</evidence>
<name>A0A177AJ90_9PEZI</name>
<dbReference type="EMBL" id="KV441389">
    <property type="protein sequence ID" value="OAF61562.1"/>
    <property type="molecule type" value="Genomic_DNA"/>
</dbReference>
<feature type="compositionally biased region" description="Polar residues" evidence="1">
    <location>
        <begin position="36"/>
        <end position="48"/>
    </location>
</feature>
<dbReference type="Proteomes" id="UP000077154">
    <property type="component" value="Unassembled WGS sequence"/>
</dbReference>
<feature type="region of interest" description="Disordered" evidence="1">
    <location>
        <begin position="36"/>
        <end position="106"/>
    </location>
</feature>
<organism evidence="2">
    <name type="scientific">Pseudogymnoascus destructans</name>
    <dbReference type="NCBI Taxonomy" id="655981"/>
    <lineage>
        <taxon>Eukaryota</taxon>
        <taxon>Fungi</taxon>
        <taxon>Dikarya</taxon>
        <taxon>Ascomycota</taxon>
        <taxon>Pezizomycotina</taxon>
        <taxon>Leotiomycetes</taxon>
        <taxon>Thelebolales</taxon>
        <taxon>Thelebolaceae</taxon>
        <taxon>Pseudogymnoascus</taxon>
    </lineage>
</organism>
<accession>A0A177AJ90</accession>
<feature type="compositionally biased region" description="Low complexity" evidence="1">
    <location>
        <begin position="49"/>
        <end position="60"/>
    </location>
</feature>
<dbReference type="AlphaFoldDB" id="A0A177AJ90"/>
<gene>
    <name evidence="2" type="ORF">VC83_01805</name>
</gene>
<evidence type="ECO:0000313" key="2">
    <source>
        <dbReference type="EMBL" id="OAF61562.1"/>
    </source>
</evidence>
<feature type="compositionally biased region" description="Polar residues" evidence="1">
    <location>
        <begin position="61"/>
        <end position="71"/>
    </location>
</feature>
<proteinExistence type="predicted"/>
<dbReference type="GeneID" id="36284893"/>